<keyword evidence="1" id="KW-1133">Transmembrane helix</keyword>
<reference evidence="3" key="1">
    <citation type="submission" date="2024-04" db="EMBL/GenBank/DDBJ databases">
        <authorList>
            <person name="Shaw F."/>
            <person name="Minotto A."/>
        </authorList>
    </citation>
    <scope>NUCLEOTIDE SEQUENCE [LARGE SCALE GENOMIC DNA]</scope>
</reference>
<proteinExistence type="predicted"/>
<keyword evidence="3" id="KW-1185">Reference proteome</keyword>
<keyword evidence="1" id="KW-0472">Membrane</keyword>
<feature type="transmembrane region" description="Helical" evidence="1">
    <location>
        <begin position="12"/>
        <end position="34"/>
    </location>
</feature>
<dbReference type="Proteomes" id="UP001497453">
    <property type="component" value="Chromosome 2"/>
</dbReference>
<dbReference type="EMBL" id="OZ037945">
    <property type="protein sequence ID" value="CAL1702651.1"/>
    <property type="molecule type" value="Genomic_DNA"/>
</dbReference>
<gene>
    <name evidence="2" type="ORF">GFSPODELE1_LOCUS4146</name>
</gene>
<dbReference type="Pfam" id="PF15892">
    <property type="entry name" value="BNR_4"/>
    <property type="match status" value="1"/>
</dbReference>
<sequence>MYIKDKYGGHVVTLIFEMIQVAHLALLTFLLVLVQGLQLLDTSTLGKDPQTTNRLNGESFQQDPLVTFNGYQYAVFYEVDALNTSVRHPRISRRSLSTSSGWETFSLSDYNQTEDDGHDIISLGISHGDGTLHIGFDQHDNPLHYRVSKSGVASNPANFTWSSDIFGPILDHLPGLESLDKNVFFVNVTYPRFLSIPDSARGDPGADLLLELRVGRSGLGDDWLYKYSPGSGWLQIGRYLEGVNNNAYINGLDFDSRGSLHTTWTYRDFVNDTGQDVAVQAGLNGPENNHDLDYAFSSDLGSTWHNNWGQRIANLSAEQPILPVSAGITIFGIPKFGGILNQETQTVDSEGRVHVLNRENTTGVERWYHYWRSTTRDWTRTALPLPNELESSNNITGTPTVIGKRAKLVSPPTKSGASTLLAILPSNAPNSTALSILASTAVGHFRDWKVVWEASSGCGWEPLFDRYRLQDGILSLFLINGTDIQVVEFEL</sequence>
<evidence type="ECO:0000256" key="1">
    <source>
        <dbReference type="SAM" id="Phobius"/>
    </source>
</evidence>
<evidence type="ECO:0000313" key="3">
    <source>
        <dbReference type="Proteomes" id="UP001497453"/>
    </source>
</evidence>
<evidence type="ECO:0008006" key="4">
    <source>
        <dbReference type="Google" id="ProtNLM"/>
    </source>
</evidence>
<name>A0ABP1D461_9APHY</name>
<protein>
    <recommendedName>
        <fullName evidence="4">Dockerin type 1</fullName>
    </recommendedName>
</protein>
<evidence type="ECO:0000313" key="2">
    <source>
        <dbReference type="EMBL" id="CAL1702651.1"/>
    </source>
</evidence>
<accession>A0ABP1D461</accession>
<organism evidence="2 3">
    <name type="scientific">Somion occarium</name>
    <dbReference type="NCBI Taxonomy" id="3059160"/>
    <lineage>
        <taxon>Eukaryota</taxon>
        <taxon>Fungi</taxon>
        <taxon>Dikarya</taxon>
        <taxon>Basidiomycota</taxon>
        <taxon>Agaricomycotina</taxon>
        <taxon>Agaricomycetes</taxon>
        <taxon>Polyporales</taxon>
        <taxon>Cerrenaceae</taxon>
        <taxon>Somion</taxon>
    </lineage>
</organism>
<keyword evidence="1" id="KW-0812">Transmembrane</keyword>